<gene>
    <name evidence="1" type="ORF">F2P45_32260</name>
</gene>
<accession>A0ABX0P2U0</accession>
<keyword evidence="2" id="KW-1185">Reference proteome</keyword>
<proteinExistence type="predicted"/>
<evidence type="ECO:0000313" key="2">
    <source>
        <dbReference type="Proteomes" id="UP000609726"/>
    </source>
</evidence>
<reference evidence="1 2" key="1">
    <citation type="submission" date="2019-10" db="EMBL/GenBank/DDBJ databases">
        <title>Taxonomy of Antarctic Massilia spp.: description of Massilia rubra sp. nov., Massilia aquatica sp. nov., Massilia mucilaginosa sp. nov., Massilia frigida sp. nov. isolated from streams, lakes and regoliths.</title>
        <authorList>
            <person name="Holochova P."/>
            <person name="Sedlacek I."/>
            <person name="Kralova S."/>
            <person name="Maslanova I."/>
            <person name="Busse H.-J."/>
            <person name="Stankova E."/>
            <person name="Vrbovska V."/>
            <person name="Kovarovic V."/>
            <person name="Bartak M."/>
            <person name="Svec P."/>
            <person name="Pantucek R."/>
        </authorList>
    </citation>
    <scope>NUCLEOTIDE SEQUENCE [LARGE SCALE GENOMIC DNA]</scope>
    <source>
        <strain evidence="1 2">CCM 8733</strain>
    </source>
</reference>
<comment type="caution">
    <text evidence="1">The sequence shown here is derived from an EMBL/GenBank/DDBJ whole genome shotgun (WGS) entry which is preliminary data.</text>
</comment>
<dbReference type="Proteomes" id="UP000609726">
    <property type="component" value="Unassembled WGS sequence"/>
</dbReference>
<protein>
    <submittedName>
        <fullName evidence="1">Uncharacterized protein</fullName>
    </submittedName>
</protein>
<organism evidence="1 2">
    <name type="scientific">Massilia mucilaginosa</name>
    <dbReference type="NCBI Taxonomy" id="2609282"/>
    <lineage>
        <taxon>Bacteria</taxon>
        <taxon>Pseudomonadati</taxon>
        <taxon>Pseudomonadota</taxon>
        <taxon>Betaproteobacteria</taxon>
        <taxon>Burkholderiales</taxon>
        <taxon>Oxalobacteraceae</taxon>
        <taxon>Telluria group</taxon>
        <taxon>Massilia</taxon>
    </lineage>
</organism>
<sequence length="352" mass="38472">MVKASLDVTRWGAQEAWDSIDASFILTGEEPNPDPNAKMSARSLLILEGIKSACIVHRLKPVRITATQVYFLAAELVDWAKEKSFSIPLGLDECVNATSVAFLKVHDARKACRPEPSVPPLSPEPTGGVLSVEDARKLAGAELYADFAEYINNGALIDWAYWVDQMPTWTAKEASRLLNGLDPDVFDGAQPKPNDHDTSAEELAAMRALRLATALGITSDTPENWFSWAKARDMRAHEGLLLALRTRALSVADGDSGLSCGVECAESPVHLSAGYADKPPKPLPALRAQEAKILEWLKQNEYTPDSLPPNESGKPGIKAAVRTALKDHDLFKNRATVFDKAWYRLRSGGELK</sequence>
<evidence type="ECO:0000313" key="1">
    <source>
        <dbReference type="EMBL" id="NHZ93638.1"/>
    </source>
</evidence>
<name>A0ABX0P2U0_9BURK</name>
<dbReference type="RefSeq" id="WP_166882323.1">
    <property type="nucleotide sequence ID" value="NZ_WHJH01000082.1"/>
</dbReference>
<dbReference type="EMBL" id="WHJH01000082">
    <property type="protein sequence ID" value="NHZ93638.1"/>
    <property type="molecule type" value="Genomic_DNA"/>
</dbReference>